<dbReference type="AlphaFoldDB" id="L0PC85"/>
<dbReference type="InterPro" id="IPR045886">
    <property type="entry name" value="ThiF/MoeB/HesA"/>
</dbReference>
<dbReference type="InterPro" id="IPR035985">
    <property type="entry name" value="Ubiquitin-activating_enz"/>
</dbReference>
<dbReference type="STRING" id="1209962.L0PC85"/>
<dbReference type="EMBL" id="CAKM01000171">
    <property type="protein sequence ID" value="CCJ29250.1"/>
    <property type="molecule type" value="Genomic_DNA"/>
</dbReference>
<dbReference type="PANTHER" id="PTHR10953">
    <property type="entry name" value="UBIQUITIN-ACTIVATING ENZYME E1"/>
    <property type="match status" value="1"/>
</dbReference>
<dbReference type="GO" id="GO:0005737">
    <property type="term" value="C:cytoplasm"/>
    <property type="evidence" value="ECO:0007669"/>
    <property type="project" value="TreeGrafter"/>
</dbReference>
<dbReference type="InParanoid" id="L0PC85"/>
<reference evidence="2 3" key="1">
    <citation type="journal article" date="2012" name="MBio">
        <title>De novo assembly of the Pneumocystis jirovecii genome from a single bronchoalveolar lavage fluid specimen from a patient.</title>
        <authorList>
            <person name="Cisse O.H."/>
            <person name="Pagni M."/>
            <person name="Hauser P.M."/>
        </authorList>
    </citation>
    <scope>NUCLEOTIDE SEQUENCE [LARGE SCALE GENOMIC DNA]</scope>
    <source>
        <strain evidence="2 3">SE8</strain>
    </source>
</reference>
<dbReference type="GO" id="GO:0019948">
    <property type="term" value="F:SUMO activating enzyme activity"/>
    <property type="evidence" value="ECO:0007669"/>
    <property type="project" value="TreeGrafter"/>
</dbReference>
<accession>L0PC85</accession>
<dbReference type="PANTHER" id="PTHR10953:SF162">
    <property type="entry name" value="SUMO-ACTIVATING ENZYME SUBUNIT 1"/>
    <property type="match status" value="1"/>
</dbReference>
<dbReference type="Pfam" id="PF00899">
    <property type="entry name" value="ThiF"/>
    <property type="match status" value="1"/>
</dbReference>
<protein>
    <recommendedName>
        <fullName evidence="1">THIF-type NAD/FAD binding fold domain-containing protein</fullName>
    </recommendedName>
</protein>
<dbReference type="GO" id="GO:0016925">
    <property type="term" value="P:protein sumoylation"/>
    <property type="evidence" value="ECO:0007669"/>
    <property type="project" value="TreeGrafter"/>
</dbReference>
<dbReference type="FunCoup" id="L0PC85">
    <property type="interactions" value="705"/>
</dbReference>
<feature type="domain" description="THIF-type NAD/FAD binding fold" evidence="1">
    <location>
        <begin position="14"/>
        <end position="162"/>
    </location>
</feature>
<dbReference type="GO" id="GO:0031510">
    <property type="term" value="C:SUMO activating enzyme complex"/>
    <property type="evidence" value="ECO:0007669"/>
    <property type="project" value="TreeGrafter"/>
</dbReference>
<evidence type="ECO:0000313" key="3">
    <source>
        <dbReference type="Proteomes" id="UP000010422"/>
    </source>
</evidence>
<dbReference type="Proteomes" id="UP000010422">
    <property type="component" value="Unassembled WGS sequence"/>
</dbReference>
<dbReference type="VEuPathDB" id="FungiDB:PNEJI1_000755"/>
<dbReference type="Gene3D" id="3.40.50.720">
    <property type="entry name" value="NAD(P)-binding Rossmann-like Domain"/>
    <property type="match status" value="1"/>
</dbReference>
<evidence type="ECO:0000313" key="2">
    <source>
        <dbReference type="EMBL" id="CCJ29250.1"/>
    </source>
</evidence>
<sequence length="283" mass="32315">MKEKEISQEEINVYDRQIRLWGIQAQKRIRNSSVLLIHIRELAEEIAKNLVLSGIGTLTLLDDGTVEKIDSKTQFCIGLSDIGMNYADVVSRVLKEFNPSVTLEINTTPLFDVSDDYFSGFDVVIATELELDLIVSMKIHCVQSLYTKIHLNTVCRAQKVPFYTCAIFTPYREKKASGRSKKTTRIEYTEQYHPFPEVVNHEYGKLLTEKHAKKVSQFLPGIIGKPVTVFVSFDPEKGLLCFQKRFSRFPAAPDEMSHYLSLVRETAQRLALSDQILKDSDLM</sequence>
<dbReference type="SUPFAM" id="SSF69572">
    <property type="entry name" value="Activating enzymes of the ubiquitin-like proteins"/>
    <property type="match status" value="1"/>
</dbReference>
<dbReference type="GO" id="GO:0016887">
    <property type="term" value="F:ATP hydrolysis activity"/>
    <property type="evidence" value="ECO:0007669"/>
    <property type="project" value="UniProtKB-ARBA"/>
</dbReference>
<evidence type="ECO:0000259" key="1">
    <source>
        <dbReference type="Pfam" id="PF00899"/>
    </source>
</evidence>
<gene>
    <name evidence="2" type="ORF">PNEJI1_000755</name>
</gene>
<dbReference type="InterPro" id="IPR000594">
    <property type="entry name" value="ThiF_NAD_FAD-bd"/>
</dbReference>
<proteinExistence type="predicted"/>
<organism evidence="3">
    <name type="scientific">Pneumocystis jirovecii</name>
    <name type="common">Human pneumocystis pneumonia agent</name>
    <dbReference type="NCBI Taxonomy" id="42068"/>
    <lineage>
        <taxon>Eukaryota</taxon>
        <taxon>Fungi</taxon>
        <taxon>Dikarya</taxon>
        <taxon>Ascomycota</taxon>
        <taxon>Taphrinomycotina</taxon>
        <taxon>Pneumocystomycetes</taxon>
        <taxon>Pneumocystaceae</taxon>
        <taxon>Pneumocystis</taxon>
    </lineage>
</organism>
<comment type="caution">
    <text evidence="2">The sequence shown here is derived from an EMBL/GenBank/DDBJ whole genome shotgun (WGS) entry which is preliminary data.</text>
</comment>
<name>L0PC85_PNEJI</name>